<dbReference type="AlphaFoldDB" id="A0AAV9CG33"/>
<reference evidence="2" key="2">
    <citation type="submission" date="2023-06" db="EMBL/GenBank/DDBJ databases">
        <authorList>
            <person name="Ma L."/>
            <person name="Liu K.-W."/>
            <person name="Li Z."/>
            <person name="Hsiao Y.-Y."/>
            <person name="Qi Y."/>
            <person name="Fu T."/>
            <person name="Tang G."/>
            <person name="Zhang D."/>
            <person name="Sun W.-H."/>
            <person name="Liu D.-K."/>
            <person name="Li Y."/>
            <person name="Chen G.-Z."/>
            <person name="Liu X.-D."/>
            <person name="Liao X.-Y."/>
            <person name="Jiang Y.-T."/>
            <person name="Yu X."/>
            <person name="Hao Y."/>
            <person name="Huang J."/>
            <person name="Zhao X.-W."/>
            <person name="Ke S."/>
            <person name="Chen Y.-Y."/>
            <person name="Wu W.-L."/>
            <person name="Hsu J.-L."/>
            <person name="Lin Y.-F."/>
            <person name="Huang M.-D."/>
            <person name="Li C.-Y."/>
            <person name="Huang L."/>
            <person name="Wang Z.-W."/>
            <person name="Zhao X."/>
            <person name="Zhong W.-Y."/>
            <person name="Peng D.-H."/>
            <person name="Ahmad S."/>
            <person name="Lan S."/>
            <person name="Zhang J.-S."/>
            <person name="Tsai W.-C."/>
            <person name="Van De Peer Y."/>
            <person name="Liu Z.-J."/>
        </authorList>
    </citation>
    <scope>NUCLEOTIDE SEQUENCE</scope>
    <source>
        <strain evidence="2">CP</strain>
        <tissue evidence="2">Leaves</tissue>
    </source>
</reference>
<name>A0AAV9CG33_ACOCL</name>
<keyword evidence="3" id="KW-1185">Reference proteome</keyword>
<evidence type="ECO:0000256" key="1">
    <source>
        <dbReference type="SAM" id="MobiDB-lite"/>
    </source>
</evidence>
<organism evidence="2 3">
    <name type="scientific">Acorus calamus</name>
    <name type="common">Sweet flag</name>
    <dbReference type="NCBI Taxonomy" id="4465"/>
    <lineage>
        <taxon>Eukaryota</taxon>
        <taxon>Viridiplantae</taxon>
        <taxon>Streptophyta</taxon>
        <taxon>Embryophyta</taxon>
        <taxon>Tracheophyta</taxon>
        <taxon>Spermatophyta</taxon>
        <taxon>Magnoliopsida</taxon>
        <taxon>Liliopsida</taxon>
        <taxon>Acoraceae</taxon>
        <taxon>Acorus</taxon>
    </lineage>
</organism>
<reference evidence="2" key="1">
    <citation type="journal article" date="2023" name="Nat. Commun.">
        <title>Diploid and tetraploid genomes of Acorus and the evolution of monocots.</title>
        <authorList>
            <person name="Ma L."/>
            <person name="Liu K.W."/>
            <person name="Li Z."/>
            <person name="Hsiao Y.Y."/>
            <person name="Qi Y."/>
            <person name="Fu T."/>
            <person name="Tang G.D."/>
            <person name="Zhang D."/>
            <person name="Sun W.H."/>
            <person name="Liu D.K."/>
            <person name="Li Y."/>
            <person name="Chen G.Z."/>
            <person name="Liu X.D."/>
            <person name="Liao X.Y."/>
            <person name="Jiang Y.T."/>
            <person name="Yu X."/>
            <person name="Hao Y."/>
            <person name="Huang J."/>
            <person name="Zhao X.W."/>
            <person name="Ke S."/>
            <person name="Chen Y.Y."/>
            <person name="Wu W.L."/>
            <person name="Hsu J.L."/>
            <person name="Lin Y.F."/>
            <person name="Huang M.D."/>
            <person name="Li C.Y."/>
            <person name="Huang L."/>
            <person name="Wang Z.W."/>
            <person name="Zhao X."/>
            <person name="Zhong W.Y."/>
            <person name="Peng D.H."/>
            <person name="Ahmad S."/>
            <person name="Lan S."/>
            <person name="Zhang J.S."/>
            <person name="Tsai W.C."/>
            <person name="Van de Peer Y."/>
            <person name="Liu Z.J."/>
        </authorList>
    </citation>
    <scope>NUCLEOTIDE SEQUENCE</scope>
    <source>
        <strain evidence="2">CP</strain>
    </source>
</reference>
<gene>
    <name evidence="2" type="ORF">QJS10_CPB19g01013</name>
</gene>
<proteinExistence type="predicted"/>
<dbReference type="Proteomes" id="UP001180020">
    <property type="component" value="Unassembled WGS sequence"/>
</dbReference>
<evidence type="ECO:0000313" key="3">
    <source>
        <dbReference type="Proteomes" id="UP001180020"/>
    </source>
</evidence>
<accession>A0AAV9CG33</accession>
<feature type="region of interest" description="Disordered" evidence="1">
    <location>
        <begin position="1"/>
        <end position="30"/>
    </location>
</feature>
<feature type="compositionally biased region" description="Low complexity" evidence="1">
    <location>
        <begin position="1"/>
        <end position="17"/>
    </location>
</feature>
<comment type="caution">
    <text evidence="2">The sequence shown here is derived from an EMBL/GenBank/DDBJ whole genome shotgun (WGS) entry which is preliminary data.</text>
</comment>
<evidence type="ECO:0000313" key="2">
    <source>
        <dbReference type="EMBL" id="KAK1287901.1"/>
    </source>
</evidence>
<protein>
    <submittedName>
        <fullName evidence="2">Uncharacterized protein</fullName>
    </submittedName>
</protein>
<sequence length="79" mass="8266">MAPTPSAASPPTNTPRTSPAPPPGAPVLPTVPFDSLSGGRNYFCGVRSDGLSLLCWNTMDPTSAYPPKRIYTAKTFGTI</sequence>
<dbReference type="EMBL" id="JAUJYO010000019">
    <property type="protein sequence ID" value="KAK1287901.1"/>
    <property type="molecule type" value="Genomic_DNA"/>
</dbReference>